<dbReference type="GO" id="GO:0046872">
    <property type="term" value="F:metal ion binding"/>
    <property type="evidence" value="ECO:0007669"/>
    <property type="project" value="UniProtKB-KW"/>
</dbReference>
<dbReference type="RefSeq" id="WP_126834598.1">
    <property type="nucleotide sequence ID" value="NZ_PIPT01000009.1"/>
</dbReference>
<keyword evidence="1" id="KW-0004">4Fe-4S</keyword>
<accession>A0A432XCH6</accession>
<dbReference type="UniPathway" id="UPA00232"/>
<keyword evidence="1" id="KW-0408">Iron</keyword>
<comment type="cofactor">
    <cofactor evidence="1">
        <name>[4Fe-4S] cluster</name>
        <dbReference type="ChEBI" id="CHEBI:49883"/>
    </cofactor>
</comment>
<feature type="binding site" evidence="1">
    <location>
        <position position="197"/>
    </location>
    <ligand>
        <name>[4Fe-4S] cluster</name>
        <dbReference type="ChEBI" id="CHEBI:49883"/>
    </ligand>
</feature>
<proteinExistence type="inferred from homology"/>
<dbReference type="NCBIfam" id="NF011991">
    <property type="entry name" value="PRK15447.1"/>
    <property type="match status" value="1"/>
</dbReference>
<dbReference type="AlphaFoldDB" id="A0A432XCH6"/>
<dbReference type="Pfam" id="PF01136">
    <property type="entry name" value="Peptidase_U32"/>
    <property type="match status" value="1"/>
</dbReference>
<comment type="subunit">
    <text evidence="1">Forms a heterodimer with UbiU.</text>
</comment>
<comment type="function">
    <text evidence="1">Required for O(2)-independent ubiquinone (coenzyme Q) biosynthesis. Together with UbiU, is essential for the C6-hydroxylation reaction in the oxygen-independent ubiquinone biosynthesis pathway.</text>
</comment>
<keyword evidence="1" id="KW-0479">Metal-binding</keyword>
<name>A0A432XCH6_9GAMM</name>
<dbReference type="InterPro" id="IPR051454">
    <property type="entry name" value="RNA/ubiquinone_mod_enzymes"/>
</dbReference>
<dbReference type="InterPro" id="IPR043693">
    <property type="entry name" value="UbiV"/>
</dbReference>
<dbReference type="InterPro" id="IPR001539">
    <property type="entry name" value="Peptidase_U32"/>
</dbReference>
<dbReference type="PANTHER" id="PTHR30217">
    <property type="entry name" value="PEPTIDASE U32 FAMILY"/>
    <property type="match status" value="1"/>
</dbReference>
<feature type="binding site" evidence="1">
    <location>
        <position position="39"/>
    </location>
    <ligand>
        <name>[4Fe-4S] cluster</name>
        <dbReference type="ChEBI" id="CHEBI:49883"/>
    </ligand>
</feature>
<dbReference type="OrthoDB" id="8523349at2"/>
<comment type="pathway">
    <text evidence="1">Cofactor biosynthesis; ubiquinone biosynthesis.</text>
</comment>
<dbReference type="EMBL" id="PIPT01000009">
    <property type="protein sequence ID" value="RUO46443.1"/>
    <property type="molecule type" value="Genomic_DNA"/>
</dbReference>
<dbReference type="Proteomes" id="UP000286678">
    <property type="component" value="Unassembled WGS sequence"/>
</dbReference>
<evidence type="ECO:0000256" key="1">
    <source>
        <dbReference type="HAMAP-Rule" id="MF_02233"/>
    </source>
</evidence>
<reference evidence="3" key="1">
    <citation type="journal article" date="2018" name="Front. Microbiol.">
        <title>Genome-Based Analysis Reveals the Taxonomy and Diversity of the Family Idiomarinaceae.</title>
        <authorList>
            <person name="Liu Y."/>
            <person name="Lai Q."/>
            <person name="Shao Z."/>
        </authorList>
    </citation>
    <scope>NUCLEOTIDE SEQUENCE [LARGE SCALE GENOMIC DNA]</scope>
    <source>
        <strain evidence="3">SW15</strain>
    </source>
</reference>
<dbReference type="GO" id="GO:0051539">
    <property type="term" value="F:4 iron, 4 sulfur cluster binding"/>
    <property type="evidence" value="ECO:0007669"/>
    <property type="project" value="UniProtKB-UniRule"/>
</dbReference>
<dbReference type="HAMAP" id="MF_02233">
    <property type="entry name" value="UbiV"/>
    <property type="match status" value="1"/>
</dbReference>
<keyword evidence="1" id="KW-0831">Ubiquinone biosynthesis</keyword>
<protein>
    <recommendedName>
        <fullName evidence="1">Ubiquinone biosynthesis protein UbiV</fullName>
    </recommendedName>
</protein>
<keyword evidence="1" id="KW-0411">Iron-sulfur</keyword>
<gene>
    <name evidence="1" type="primary">ubiV</name>
    <name evidence="2" type="ORF">CWE21_11530</name>
</gene>
<feature type="binding site" evidence="1">
    <location>
        <position position="193"/>
    </location>
    <ligand>
        <name>[4Fe-4S] cluster</name>
        <dbReference type="ChEBI" id="CHEBI:49883"/>
    </ligand>
</feature>
<organism evidence="2 3">
    <name type="scientific">Pseudidiomarina aquimaris</name>
    <dbReference type="NCBI Taxonomy" id="641841"/>
    <lineage>
        <taxon>Bacteria</taxon>
        <taxon>Pseudomonadati</taxon>
        <taxon>Pseudomonadota</taxon>
        <taxon>Gammaproteobacteria</taxon>
        <taxon>Alteromonadales</taxon>
        <taxon>Idiomarinaceae</taxon>
        <taxon>Pseudidiomarina</taxon>
    </lineage>
</organism>
<sequence length="303" mass="34801">MQFSFGPILYFWPQQQVERFYQQVAESDVDCVYLGETVCSKRRELKFEDYFRLAQMLREAGKQVCLSTMTLLEAPSELRELRKYCDNGEFMVEANDVGAISFLHENKLPFVGGAALQVYNQHSLRKLVGMGMKRWVIPVELSRDWLAELLAEPLIESVRDCFETELFAFGHLPLAWSGRCFTARSENRAKDQCELCCIKYPQGRTVTSQDGTEVFVLNGIQTQSGTRYNLINQLKSMHGLVDMVRLSPQVHDNMTWLRRFRMNQDGLQPYPLASSESNGYWLKLAGLVQVDEASATKVENYES</sequence>
<dbReference type="GO" id="GO:0006744">
    <property type="term" value="P:ubiquinone biosynthetic process"/>
    <property type="evidence" value="ECO:0007669"/>
    <property type="project" value="UniProtKB-UniRule"/>
</dbReference>
<comment type="similarity">
    <text evidence="1">Belongs to the peptidase U32 family. UbiV subfamily.</text>
</comment>
<comment type="caution">
    <text evidence="2">The sequence shown here is derived from an EMBL/GenBank/DDBJ whole genome shotgun (WGS) entry which is preliminary data.</text>
</comment>
<evidence type="ECO:0000313" key="3">
    <source>
        <dbReference type="Proteomes" id="UP000286678"/>
    </source>
</evidence>
<feature type="binding site" evidence="1">
    <location>
        <position position="180"/>
    </location>
    <ligand>
        <name>[4Fe-4S] cluster</name>
        <dbReference type="ChEBI" id="CHEBI:49883"/>
    </ligand>
</feature>
<keyword evidence="3" id="KW-1185">Reference proteome</keyword>
<evidence type="ECO:0000313" key="2">
    <source>
        <dbReference type="EMBL" id="RUO46443.1"/>
    </source>
</evidence>
<dbReference type="PANTHER" id="PTHR30217:SF11">
    <property type="entry name" value="UBIQUINONE BIOSYNTHESIS PROTEIN UBIV"/>
    <property type="match status" value="1"/>
</dbReference>